<evidence type="ECO:0000313" key="1">
    <source>
        <dbReference type="EMBL" id="WHZ56987.1"/>
    </source>
</evidence>
<keyword evidence="2" id="KW-1185">Reference proteome</keyword>
<protein>
    <submittedName>
        <fullName evidence="1">Uncharacterized protein</fullName>
    </submittedName>
</protein>
<organism evidence="1 2">
    <name type="scientific">Metabacillus hrfriensis</name>
    <dbReference type="NCBI Taxonomy" id="3048891"/>
    <lineage>
        <taxon>Bacteria</taxon>
        <taxon>Bacillati</taxon>
        <taxon>Bacillota</taxon>
        <taxon>Bacilli</taxon>
        <taxon>Bacillales</taxon>
        <taxon>Bacillaceae</taxon>
        <taxon>Metabacillus</taxon>
    </lineage>
</organism>
<name>A0ACD4RA25_9BACI</name>
<evidence type="ECO:0000313" key="2">
    <source>
        <dbReference type="Proteomes" id="UP001226091"/>
    </source>
</evidence>
<dbReference type="EMBL" id="CP126116">
    <property type="protein sequence ID" value="WHZ56987.1"/>
    <property type="molecule type" value="Genomic_DNA"/>
</dbReference>
<gene>
    <name evidence="1" type="ORF">QLQ22_20345</name>
</gene>
<dbReference type="Proteomes" id="UP001226091">
    <property type="component" value="Chromosome"/>
</dbReference>
<reference evidence="2" key="1">
    <citation type="journal article" date="2025" name="Aquaculture">
        <title>Assessment of the bioflocculant production and safety properties of Metabacillus hrfriensis sp. nov. based on phenotypic and whole-genome sequencing analysis.</title>
        <authorList>
            <person name="Zhang R."/>
            <person name="Zhao Z."/>
            <person name="Luo L."/>
            <person name="Wang S."/>
            <person name="Guo K."/>
            <person name="Xu W."/>
        </authorList>
    </citation>
    <scope>NUCLEOTIDE SEQUENCE [LARGE SCALE GENOMIC DNA]</scope>
    <source>
        <strain evidence="2">CT-WN-B3</strain>
    </source>
</reference>
<accession>A0ACD4RA25</accession>
<proteinExistence type="predicted"/>
<sequence>MDNKKDTPLADIIKKYGLKTERELNAHIQKRLNNEKVIKTLSEKSSLQAKKIVQLQQIMEIISNILNFPTKNDIANTSKLVIQSEEKIDSLEENMMQLNKSIEDVKRLLIKEEKEGINLQEDKQRNDTLILMKNTKRRRG</sequence>